<keyword evidence="1" id="KW-0732">Signal</keyword>
<comment type="caution">
    <text evidence="5">The sequence shown here is derived from an EMBL/GenBank/DDBJ whole genome shotgun (WGS) entry which is preliminary data.</text>
</comment>
<reference evidence="6" key="1">
    <citation type="journal article" date="2020" name="Nat. Commun.">
        <title>Genome assembly of wild tea tree DASZ reveals pedigree and selection history of tea varieties.</title>
        <authorList>
            <person name="Zhang W."/>
            <person name="Zhang Y."/>
            <person name="Qiu H."/>
            <person name="Guo Y."/>
            <person name="Wan H."/>
            <person name="Zhang X."/>
            <person name="Scossa F."/>
            <person name="Alseekh S."/>
            <person name="Zhang Q."/>
            <person name="Wang P."/>
            <person name="Xu L."/>
            <person name="Schmidt M.H."/>
            <person name="Jia X."/>
            <person name="Li D."/>
            <person name="Zhu A."/>
            <person name="Guo F."/>
            <person name="Chen W."/>
            <person name="Ni D."/>
            <person name="Usadel B."/>
            <person name="Fernie A.R."/>
            <person name="Wen W."/>
        </authorList>
    </citation>
    <scope>NUCLEOTIDE SEQUENCE [LARGE SCALE GENOMIC DNA]</scope>
    <source>
        <strain evidence="6">cv. G240</strain>
    </source>
</reference>
<dbReference type="AlphaFoldDB" id="A0A7J7HBP3"/>
<name>A0A7J7HBP3_CAMSI</name>
<dbReference type="EMBL" id="JACBKZ010000005">
    <property type="protein sequence ID" value="KAF5950045.1"/>
    <property type="molecule type" value="Genomic_DNA"/>
</dbReference>
<dbReference type="InterPro" id="IPR051343">
    <property type="entry name" value="G-type_lectin_kinases/EP1-like"/>
</dbReference>
<protein>
    <recommendedName>
        <fullName evidence="4">Bulb-type lectin domain-containing protein</fullName>
    </recommendedName>
</protein>
<feature type="compositionally biased region" description="Basic and acidic residues" evidence="3">
    <location>
        <begin position="191"/>
        <end position="201"/>
    </location>
</feature>
<evidence type="ECO:0000259" key="4">
    <source>
        <dbReference type="PROSITE" id="PS50927"/>
    </source>
</evidence>
<dbReference type="PROSITE" id="PS50927">
    <property type="entry name" value="BULB_LECTIN"/>
    <property type="match status" value="1"/>
</dbReference>
<dbReference type="SMART" id="SM00108">
    <property type="entry name" value="B_lectin"/>
    <property type="match status" value="1"/>
</dbReference>
<feature type="region of interest" description="Disordered" evidence="3">
    <location>
        <begin position="179"/>
        <end position="201"/>
    </location>
</feature>
<sequence>DFSLGFRPLNNTNIFLLAIWFARIPERTIVWHANTTSPVRTNSTVKLTAEGLTLNNRKDQTIWKAQPKTPISYAVMLNTGNFVLVSSLKPTTQQKGLHFTSRMENFSSNHKSANIYIAKRNGEAVQLSWHNIVLNNPSNYYRATMDFDGQPSGFSHLNSDLVALLRSSKWSSFLSKKYKPMKKPKNSSAVSKDEDQFHEEA</sequence>
<proteinExistence type="predicted"/>
<dbReference type="InterPro" id="IPR036426">
    <property type="entry name" value="Bulb-type_lectin_dom_sf"/>
</dbReference>
<dbReference type="Proteomes" id="UP000593564">
    <property type="component" value="Unassembled WGS sequence"/>
</dbReference>
<dbReference type="PANTHER" id="PTHR47976">
    <property type="entry name" value="G-TYPE LECTIN S-RECEPTOR-LIKE SERINE/THREONINE-PROTEIN KINASE SD2-5"/>
    <property type="match status" value="1"/>
</dbReference>
<reference evidence="5 6" key="2">
    <citation type="submission" date="2020-07" db="EMBL/GenBank/DDBJ databases">
        <title>Genome assembly of wild tea tree DASZ reveals pedigree and selection history of tea varieties.</title>
        <authorList>
            <person name="Zhang W."/>
        </authorList>
    </citation>
    <scope>NUCLEOTIDE SEQUENCE [LARGE SCALE GENOMIC DNA]</scope>
    <source>
        <strain evidence="6">cv. G240</strain>
        <tissue evidence="5">Leaf</tissue>
    </source>
</reference>
<evidence type="ECO:0000256" key="2">
    <source>
        <dbReference type="ARBA" id="ARBA00023180"/>
    </source>
</evidence>
<dbReference type="Pfam" id="PF01453">
    <property type="entry name" value="B_lectin"/>
    <property type="match status" value="1"/>
</dbReference>
<dbReference type="SUPFAM" id="SSF51110">
    <property type="entry name" value="alpha-D-mannose-specific plant lectins"/>
    <property type="match status" value="1"/>
</dbReference>
<evidence type="ECO:0000313" key="5">
    <source>
        <dbReference type="EMBL" id="KAF5950045.1"/>
    </source>
</evidence>
<accession>A0A7J7HBP3</accession>
<dbReference type="Gene3D" id="2.90.10.30">
    <property type="match status" value="1"/>
</dbReference>
<evidence type="ECO:0000256" key="3">
    <source>
        <dbReference type="SAM" id="MobiDB-lite"/>
    </source>
</evidence>
<evidence type="ECO:0000256" key="1">
    <source>
        <dbReference type="ARBA" id="ARBA00022729"/>
    </source>
</evidence>
<feature type="domain" description="Bulb-type lectin" evidence="4">
    <location>
        <begin position="1"/>
        <end position="97"/>
    </location>
</feature>
<dbReference type="PANTHER" id="PTHR47976:SF108">
    <property type="entry name" value="G-TYPE LECTIN S-RECEPTOR-LIKE SERINE_THREONINE-PROTEIN KINASE LECRK1"/>
    <property type="match status" value="1"/>
</dbReference>
<keyword evidence="6" id="KW-1185">Reference proteome</keyword>
<gene>
    <name evidence="5" type="ORF">HYC85_012038</name>
</gene>
<feature type="non-terminal residue" evidence="5">
    <location>
        <position position="201"/>
    </location>
</feature>
<keyword evidence="2" id="KW-0325">Glycoprotein</keyword>
<evidence type="ECO:0000313" key="6">
    <source>
        <dbReference type="Proteomes" id="UP000593564"/>
    </source>
</evidence>
<dbReference type="InterPro" id="IPR001480">
    <property type="entry name" value="Bulb-type_lectin_dom"/>
</dbReference>
<organism evidence="5 6">
    <name type="scientific">Camellia sinensis</name>
    <name type="common">Tea plant</name>
    <name type="synonym">Thea sinensis</name>
    <dbReference type="NCBI Taxonomy" id="4442"/>
    <lineage>
        <taxon>Eukaryota</taxon>
        <taxon>Viridiplantae</taxon>
        <taxon>Streptophyta</taxon>
        <taxon>Embryophyta</taxon>
        <taxon>Tracheophyta</taxon>
        <taxon>Spermatophyta</taxon>
        <taxon>Magnoliopsida</taxon>
        <taxon>eudicotyledons</taxon>
        <taxon>Gunneridae</taxon>
        <taxon>Pentapetalae</taxon>
        <taxon>asterids</taxon>
        <taxon>Ericales</taxon>
        <taxon>Theaceae</taxon>
        <taxon>Camellia</taxon>
    </lineage>
</organism>